<name>A0ABU1I4L2_9MICO</name>
<dbReference type="Proteomes" id="UP001260188">
    <property type="component" value="Unassembled WGS sequence"/>
</dbReference>
<feature type="compositionally biased region" description="Basic and acidic residues" evidence="2">
    <location>
        <begin position="16"/>
        <end position="26"/>
    </location>
</feature>
<comment type="caution">
    <text evidence="3">The sequence shown here is derived from an EMBL/GenBank/DDBJ whole genome shotgun (WGS) entry which is preliminary data.</text>
</comment>
<reference evidence="3 4" key="1">
    <citation type="submission" date="2023-08" db="EMBL/GenBank/DDBJ databases">
        <title>Functional and genomic diversity of the sorghum phyllosphere microbiome.</title>
        <authorList>
            <person name="Shade A."/>
        </authorList>
    </citation>
    <scope>NUCLEOTIDE SEQUENCE [LARGE SCALE GENOMIC DNA]</scope>
    <source>
        <strain evidence="3 4">SORGH_AS_0919</strain>
    </source>
</reference>
<keyword evidence="4" id="KW-1185">Reference proteome</keyword>
<evidence type="ECO:0000256" key="2">
    <source>
        <dbReference type="SAM" id="MobiDB-lite"/>
    </source>
</evidence>
<organism evidence="3 4">
    <name type="scientific">Microbacterium paludicola</name>
    <dbReference type="NCBI Taxonomy" id="300019"/>
    <lineage>
        <taxon>Bacteria</taxon>
        <taxon>Bacillati</taxon>
        <taxon>Actinomycetota</taxon>
        <taxon>Actinomycetes</taxon>
        <taxon>Micrococcales</taxon>
        <taxon>Microbacteriaceae</taxon>
        <taxon>Microbacterium</taxon>
    </lineage>
</organism>
<evidence type="ECO:0000313" key="4">
    <source>
        <dbReference type="Proteomes" id="UP001260188"/>
    </source>
</evidence>
<feature type="compositionally biased region" description="Polar residues" evidence="2">
    <location>
        <begin position="1"/>
        <end position="10"/>
    </location>
</feature>
<protein>
    <submittedName>
        <fullName evidence="3">DNA repair exonuclease SbcCD ATPase subunit</fullName>
    </submittedName>
</protein>
<sequence>MGGMSDTTPDPSGLHDAARDRTRRDQLAVHADAARRLVEQRESELTEMQQKLRVETADVRRLERFSPAQVWGLLRGDIDDKLAVERAEQQAAEHAVDGATERLAHARADLARIEGEIAALGDVDAAYSAALGRREEELRVAGREAAAELTRLDAEAGELSAESHEITEAQVALGQAQEALAVAQRDLDAAGGWSTYDTFFGGGMIADWMKHDRIGRSARAFAAVNRALETLATELADIDAPPVAGVQISESLAVFDVLFDNVISDFMVRQRIADAQAAASDLDLRLRGLNDYLAQRADAVSARTADLLSRRERLLLAP</sequence>
<keyword evidence="3" id="KW-0269">Exonuclease</keyword>
<keyword evidence="3" id="KW-0540">Nuclease</keyword>
<keyword evidence="1" id="KW-0175">Coiled coil</keyword>
<gene>
    <name evidence="3" type="ORF">QE367_002297</name>
</gene>
<evidence type="ECO:0000313" key="3">
    <source>
        <dbReference type="EMBL" id="MDR6168093.1"/>
    </source>
</evidence>
<dbReference type="GO" id="GO:0004527">
    <property type="term" value="F:exonuclease activity"/>
    <property type="evidence" value="ECO:0007669"/>
    <property type="project" value="UniProtKB-KW"/>
</dbReference>
<evidence type="ECO:0000256" key="1">
    <source>
        <dbReference type="SAM" id="Coils"/>
    </source>
</evidence>
<keyword evidence="3" id="KW-0378">Hydrolase</keyword>
<dbReference type="EMBL" id="JAVIZA010000001">
    <property type="protein sequence ID" value="MDR6168093.1"/>
    <property type="molecule type" value="Genomic_DNA"/>
</dbReference>
<accession>A0ABU1I4L2</accession>
<proteinExistence type="predicted"/>
<feature type="region of interest" description="Disordered" evidence="2">
    <location>
        <begin position="1"/>
        <end position="26"/>
    </location>
</feature>
<feature type="coiled-coil region" evidence="1">
    <location>
        <begin position="31"/>
        <end position="58"/>
    </location>
</feature>